<feature type="transmembrane region" description="Helical" evidence="1">
    <location>
        <begin position="484"/>
        <end position="503"/>
    </location>
</feature>
<evidence type="ECO:0000313" key="4">
    <source>
        <dbReference type="Proteomes" id="UP001329915"/>
    </source>
</evidence>
<dbReference type="Proteomes" id="UP001329915">
    <property type="component" value="Chromosome"/>
</dbReference>
<evidence type="ECO:0000256" key="1">
    <source>
        <dbReference type="SAM" id="Phobius"/>
    </source>
</evidence>
<dbReference type="InterPro" id="IPR025509">
    <property type="entry name" value="DUF4396"/>
</dbReference>
<sequence>MKKLSLLLAVFFVSMLVLGPLYIFREYTSKGETKFVAERLHWNTGNTTRVWGADWPEQQRNIFNMLTWQEPQKLLLLPADDWRPAVQLSHLMAPPLKALPVLMTDKAAADAGALPVYLEQLGLARDDIAAVVLPVKWSQYAAAIKESLAVDVHIAKDQPPGRNTLVVPGDDPAWAIPALTWSALTGDRVVAAAEGDETTTLPDGSNNIYLLGNKNLLMDKGSQKKARLVGGNNPVEAAVAFAEYYQRDTDFGWWNSRETPEGGRTYFLVDEKNWRGALTIASLAPRGRFGPMLLTKGTRLPPKVESYYWRTKPEWFVTPTEGPYNHTFVVGDLKKIPFAAQARADFAEEINTYMMQGDQGNSALDGWVIIWLAFIFSAAIWIWNHMVTRNTDLSPYMKFSWLFVALLLGPLGIYAYYINYRGYSHRVSQARHIKPFWVQVISANLSTLGFGAPAMIIVGFILTINGLPLIEFDSPFYLLGNPMIISIIISYLAGLAVLVLVFVPLMLRINEDSRYWDTVKDSALVIFISMSGVSLGMLPLMWWLMMEYLPMMPEESNLLWWGVMYSSTIVGAFTGLLFNWPLVAHGRKKGDM</sequence>
<protein>
    <submittedName>
        <fullName evidence="3">DUF4396 domain-containing protein</fullName>
    </submittedName>
</protein>
<dbReference type="EMBL" id="CP121694">
    <property type="protein sequence ID" value="WRO22915.1"/>
    <property type="molecule type" value="Genomic_DNA"/>
</dbReference>
<feature type="domain" description="DUF4396" evidence="2">
    <location>
        <begin position="437"/>
        <end position="588"/>
    </location>
</feature>
<dbReference type="RefSeq" id="WP_366922311.1">
    <property type="nucleotide sequence ID" value="NZ_CP121694.1"/>
</dbReference>
<keyword evidence="1" id="KW-1133">Transmembrane helix</keyword>
<dbReference type="AlphaFoldDB" id="A0AAU0UPR8"/>
<dbReference type="KEGG" id="dbc:MFMK1_002759"/>
<dbReference type="Pfam" id="PF14342">
    <property type="entry name" value="DUF4396"/>
    <property type="match status" value="1"/>
</dbReference>
<gene>
    <name evidence="3" type="ORF">MFMK1_002759</name>
</gene>
<reference evidence="3 4" key="1">
    <citation type="submission" date="2023-04" db="EMBL/GenBank/DDBJ databases">
        <authorList>
            <person name="Hsu D."/>
        </authorList>
    </citation>
    <scope>NUCLEOTIDE SEQUENCE [LARGE SCALE GENOMIC DNA]</scope>
    <source>
        <strain evidence="3 4">MK1</strain>
    </source>
</reference>
<name>A0AAU0UPR8_9FIRM</name>
<accession>A0AAU0UPR8</accession>
<evidence type="ECO:0000259" key="2">
    <source>
        <dbReference type="Pfam" id="PF14342"/>
    </source>
</evidence>
<feature type="transmembrane region" description="Helical" evidence="1">
    <location>
        <begin position="399"/>
        <end position="419"/>
    </location>
</feature>
<feature type="transmembrane region" description="Helical" evidence="1">
    <location>
        <begin position="558"/>
        <end position="582"/>
    </location>
</feature>
<keyword evidence="1" id="KW-0472">Membrane</keyword>
<feature type="transmembrane region" description="Helical" evidence="1">
    <location>
        <begin position="440"/>
        <end position="464"/>
    </location>
</feature>
<evidence type="ECO:0000313" key="3">
    <source>
        <dbReference type="EMBL" id="WRO22915.1"/>
    </source>
</evidence>
<proteinExistence type="predicted"/>
<keyword evidence="4" id="KW-1185">Reference proteome</keyword>
<feature type="transmembrane region" description="Helical" evidence="1">
    <location>
        <begin position="6"/>
        <end position="24"/>
    </location>
</feature>
<feature type="transmembrane region" description="Helical" evidence="1">
    <location>
        <begin position="364"/>
        <end position="383"/>
    </location>
</feature>
<organism evidence="3 4">
    <name type="scientific">Metallumcola ferriviriculae</name>
    <dbReference type="NCBI Taxonomy" id="3039180"/>
    <lineage>
        <taxon>Bacteria</taxon>
        <taxon>Bacillati</taxon>
        <taxon>Bacillota</taxon>
        <taxon>Clostridia</taxon>
        <taxon>Neomoorellales</taxon>
        <taxon>Desulfitibacteraceae</taxon>
        <taxon>Metallumcola</taxon>
    </lineage>
</organism>
<feature type="transmembrane region" description="Helical" evidence="1">
    <location>
        <begin position="524"/>
        <end position="546"/>
    </location>
</feature>
<keyword evidence="1" id="KW-0812">Transmembrane</keyword>